<dbReference type="AlphaFoldDB" id="A0A7M5WJV4"/>
<evidence type="ECO:0000313" key="2">
    <source>
        <dbReference type="Proteomes" id="UP000594262"/>
    </source>
</evidence>
<reference evidence="1" key="1">
    <citation type="submission" date="2021-01" db="UniProtKB">
        <authorList>
            <consortium name="EnsemblMetazoa"/>
        </authorList>
    </citation>
    <scope>IDENTIFICATION</scope>
</reference>
<dbReference type="EnsemblMetazoa" id="CLYHEMT025030.1">
    <property type="protein sequence ID" value="CLYHEMP025030.1"/>
    <property type="gene ID" value="CLYHEMG025030"/>
</dbReference>
<dbReference type="Proteomes" id="UP000594262">
    <property type="component" value="Unplaced"/>
</dbReference>
<dbReference type="EnsemblMetazoa" id="CLYHEMT005771.1">
    <property type="protein sequence ID" value="CLYHEMP005771.1"/>
    <property type="gene ID" value="CLYHEMG005771"/>
</dbReference>
<sequence length="134" mass="15226">MESFGLMSSNVDKSRVDGVVVILSDIVNVLNNQKGGKLLTKYQPIMKQLLQALSGTDFNLIRKAEYYSDLKETLKKIHHNILQASKRKLIARLVMASRQTQSVEEIQGVVDRLCGRVFLSYAQRRLMKKNSTDL</sequence>
<evidence type="ECO:0000313" key="1">
    <source>
        <dbReference type="EnsemblMetazoa" id="CLYHEMP005771.1"/>
    </source>
</evidence>
<accession>A0A7M5WJV4</accession>
<organism evidence="1 2">
    <name type="scientific">Clytia hemisphaerica</name>
    <dbReference type="NCBI Taxonomy" id="252671"/>
    <lineage>
        <taxon>Eukaryota</taxon>
        <taxon>Metazoa</taxon>
        <taxon>Cnidaria</taxon>
        <taxon>Hydrozoa</taxon>
        <taxon>Hydroidolina</taxon>
        <taxon>Leptothecata</taxon>
        <taxon>Obeliida</taxon>
        <taxon>Clytiidae</taxon>
        <taxon>Clytia</taxon>
    </lineage>
</organism>
<dbReference type="OrthoDB" id="5966536at2759"/>
<name>A0A7M5WJV4_9CNID</name>
<keyword evidence="2" id="KW-1185">Reference proteome</keyword>
<proteinExistence type="predicted"/>
<protein>
    <submittedName>
        <fullName evidence="1">Uncharacterized protein</fullName>
    </submittedName>
</protein>